<feature type="transmembrane region" description="Helical" evidence="6">
    <location>
        <begin position="169"/>
        <end position="191"/>
    </location>
</feature>
<dbReference type="InterPro" id="IPR052714">
    <property type="entry name" value="MFS_Exporter"/>
</dbReference>
<dbReference type="Pfam" id="PF07690">
    <property type="entry name" value="MFS_1"/>
    <property type="match status" value="1"/>
</dbReference>
<keyword evidence="3 6" id="KW-0812">Transmembrane</keyword>
<dbReference type="GO" id="GO:0005886">
    <property type="term" value="C:plasma membrane"/>
    <property type="evidence" value="ECO:0007669"/>
    <property type="project" value="UniProtKB-SubCell"/>
</dbReference>
<dbReference type="CDD" id="cd17489">
    <property type="entry name" value="MFS_YfcJ_like"/>
    <property type="match status" value="1"/>
</dbReference>
<sequence>MNQQTSNPIRSLFNPQFIVLMVVSFFISGSFYLVNTSLSAYAVSLGASLTLAGVIVGCFSITSLVVRPFSGVVVNHFSKKGVMLAACGFMLVASLAYILVPTPELLIAVRILHGIGFALNSTVSLVLVSYTIPTEQLGQGVAYFGLAQMLASAVMPAAGAWLAERWGGTAVFLVTAAIVVVGAAALASLRISEPPREVSGPEKRLHISLGEILCLSLLPLSILGGLFSMFNGINSSFMLQVGDQRGISNISLYFTVNTVAIVSIRLLLGRVTDKRSIFFVLIPATISAVLAAVLLGAAYTLLGIIVAAVFQAAGQGMAQPSLQAECIKRTAPERRGTASSTYFMCSDIGQGLGTMLGGAISDHFGYGTMYNSIAGIFVIAAVLCVIFGLQSRRKTV</sequence>
<dbReference type="InterPro" id="IPR011701">
    <property type="entry name" value="MFS"/>
</dbReference>
<proteinExistence type="predicted"/>
<feature type="transmembrane region" description="Helical" evidence="6">
    <location>
        <begin position="40"/>
        <end position="69"/>
    </location>
</feature>
<dbReference type="EMBL" id="DVHE01000046">
    <property type="protein sequence ID" value="HIR50740.1"/>
    <property type="molecule type" value="Genomic_DNA"/>
</dbReference>
<reference evidence="8" key="2">
    <citation type="journal article" date="2021" name="PeerJ">
        <title>Extensive microbial diversity within the chicken gut microbiome revealed by metagenomics and culture.</title>
        <authorList>
            <person name="Gilroy R."/>
            <person name="Ravi A."/>
            <person name="Getino M."/>
            <person name="Pursley I."/>
            <person name="Horton D.L."/>
            <person name="Alikhan N.F."/>
            <person name="Baker D."/>
            <person name="Gharbi K."/>
            <person name="Hall N."/>
            <person name="Watson M."/>
            <person name="Adriaenssens E.M."/>
            <person name="Foster-Nyarko E."/>
            <person name="Jarju S."/>
            <person name="Secka A."/>
            <person name="Antonio M."/>
            <person name="Oren A."/>
            <person name="Chaudhuri R.R."/>
            <person name="La Ragione R."/>
            <person name="Hildebrand F."/>
            <person name="Pallen M.J."/>
        </authorList>
    </citation>
    <scope>NUCLEOTIDE SEQUENCE</scope>
    <source>
        <strain evidence="8">ChiBcec15-4380</strain>
    </source>
</reference>
<feature type="transmembrane region" description="Helical" evidence="6">
    <location>
        <begin position="106"/>
        <end position="128"/>
    </location>
</feature>
<evidence type="ECO:0000256" key="1">
    <source>
        <dbReference type="ARBA" id="ARBA00004651"/>
    </source>
</evidence>
<feature type="transmembrane region" description="Helical" evidence="6">
    <location>
        <begin position="250"/>
        <end position="268"/>
    </location>
</feature>
<dbReference type="PANTHER" id="PTHR23531">
    <property type="entry name" value="QUINOLENE RESISTANCE PROTEIN NORA"/>
    <property type="match status" value="1"/>
</dbReference>
<evidence type="ECO:0000256" key="5">
    <source>
        <dbReference type="ARBA" id="ARBA00023136"/>
    </source>
</evidence>
<dbReference type="SUPFAM" id="SSF103473">
    <property type="entry name" value="MFS general substrate transporter"/>
    <property type="match status" value="1"/>
</dbReference>
<feature type="transmembrane region" description="Helical" evidence="6">
    <location>
        <begin position="277"/>
        <end position="310"/>
    </location>
</feature>
<dbReference type="InterPro" id="IPR020846">
    <property type="entry name" value="MFS_dom"/>
</dbReference>
<dbReference type="PROSITE" id="PS50850">
    <property type="entry name" value="MFS"/>
    <property type="match status" value="1"/>
</dbReference>
<feature type="transmembrane region" description="Helical" evidence="6">
    <location>
        <begin position="212"/>
        <end position="230"/>
    </location>
</feature>
<dbReference type="PANTHER" id="PTHR23531:SF1">
    <property type="entry name" value="QUINOLENE RESISTANCE PROTEIN NORA"/>
    <property type="match status" value="1"/>
</dbReference>
<dbReference type="Gene3D" id="1.20.1250.20">
    <property type="entry name" value="MFS general substrate transporter like domains"/>
    <property type="match status" value="1"/>
</dbReference>
<comment type="caution">
    <text evidence="8">The sequence shown here is derived from an EMBL/GenBank/DDBJ whole genome shotgun (WGS) entry which is preliminary data.</text>
</comment>
<protein>
    <submittedName>
        <fullName evidence="8">MFS transporter</fullName>
    </submittedName>
</protein>
<dbReference type="InterPro" id="IPR036259">
    <property type="entry name" value="MFS_trans_sf"/>
</dbReference>
<reference evidence="8" key="1">
    <citation type="submission" date="2020-10" db="EMBL/GenBank/DDBJ databases">
        <authorList>
            <person name="Gilroy R."/>
        </authorList>
    </citation>
    <scope>NUCLEOTIDE SEQUENCE</scope>
    <source>
        <strain evidence="8">ChiBcec15-4380</strain>
    </source>
</reference>
<keyword evidence="5 6" id="KW-0472">Membrane</keyword>
<keyword evidence="2" id="KW-0813">Transport</keyword>
<evidence type="ECO:0000256" key="6">
    <source>
        <dbReference type="SAM" id="Phobius"/>
    </source>
</evidence>
<dbReference type="Proteomes" id="UP000824239">
    <property type="component" value="Unassembled WGS sequence"/>
</dbReference>
<gene>
    <name evidence="8" type="ORF">IAA53_05575</name>
</gene>
<feature type="domain" description="Major facilitator superfamily (MFS) profile" evidence="7">
    <location>
        <begin position="16"/>
        <end position="392"/>
    </location>
</feature>
<evidence type="ECO:0000313" key="9">
    <source>
        <dbReference type="Proteomes" id="UP000824239"/>
    </source>
</evidence>
<dbReference type="GO" id="GO:0022857">
    <property type="term" value="F:transmembrane transporter activity"/>
    <property type="evidence" value="ECO:0007669"/>
    <property type="project" value="InterPro"/>
</dbReference>
<accession>A0A9D1IX12</accession>
<keyword evidence="4 6" id="KW-1133">Transmembrane helix</keyword>
<organism evidence="8 9">
    <name type="scientific">Candidatus Avoscillospira avicola</name>
    <dbReference type="NCBI Taxonomy" id="2840706"/>
    <lineage>
        <taxon>Bacteria</taxon>
        <taxon>Bacillati</taxon>
        <taxon>Bacillota</taxon>
        <taxon>Clostridia</taxon>
        <taxon>Eubacteriales</taxon>
        <taxon>Oscillospiraceae</taxon>
        <taxon>Oscillospiraceae incertae sedis</taxon>
        <taxon>Candidatus Avoscillospira</taxon>
    </lineage>
</organism>
<evidence type="ECO:0000256" key="2">
    <source>
        <dbReference type="ARBA" id="ARBA00022448"/>
    </source>
</evidence>
<comment type="subcellular location">
    <subcellularLocation>
        <location evidence="1">Cell membrane</location>
        <topology evidence="1">Multi-pass membrane protein</topology>
    </subcellularLocation>
</comment>
<feature type="transmembrane region" description="Helical" evidence="6">
    <location>
        <begin position="81"/>
        <end position="100"/>
    </location>
</feature>
<feature type="transmembrane region" description="Helical" evidence="6">
    <location>
        <begin position="369"/>
        <end position="389"/>
    </location>
</feature>
<feature type="transmembrane region" description="Helical" evidence="6">
    <location>
        <begin position="140"/>
        <end position="163"/>
    </location>
</feature>
<evidence type="ECO:0000256" key="4">
    <source>
        <dbReference type="ARBA" id="ARBA00022989"/>
    </source>
</evidence>
<feature type="transmembrane region" description="Helical" evidence="6">
    <location>
        <begin position="12"/>
        <end position="34"/>
    </location>
</feature>
<dbReference type="AlphaFoldDB" id="A0A9D1IX12"/>
<name>A0A9D1IX12_9FIRM</name>
<evidence type="ECO:0000256" key="3">
    <source>
        <dbReference type="ARBA" id="ARBA00022692"/>
    </source>
</evidence>
<evidence type="ECO:0000313" key="8">
    <source>
        <dbReference type="EMBL" id="HIR50740.1"/>
    </source>
</evidence>
<evidence type="ECO:0000259" key="7">
    <source>
        <dbReference type="PROSITE" id="PS50850"/>
    </source>
</evidence>